<keyword evidence="2" id="KW-1133">Transmembrane helix</keyword>
<keyword evidence="2" id="KW-0472">Membrane</keyword>
<evidence type="ECO:0000313" key="4">
    <source>
        <dbReference type="Proteomes" id="UP001107558"/>
    </source>
</evidence>
<feature type="transmembrane region" description="Helical" evidence="2">
    <location>
        <begin position="298"/>
        <end position="319"/>
    </location>
</feature>
<accession>A0A9J6CSI8</accession>
<proteinExistence type="predicted"/>
<feature type="transmembrane region" description="Helical" evidence="2">
    <location>
        <begin position="213"/>
        <end position="246"/>
    </location>
</feature>
<dbReference type="Pfam" id="PF15038">
    <property type="entry name" value="Jiraiya"/>
    <property type="match status" value="1"/>
</dbReference>
<comment type="caution">
    <text evidence="3">The sequence shown here is derived from an EMBL/GenBank/DDBJ whole genome shotgun (WGS) entry which is preliminary data.</text>
</comment>
<feature type="transmembrane region" description="Helical" evidence="2">
    <location>
        <begin position="170"/>
        <end position="193"/>
    </location>
</feature>
<reference evidence="3" key="1">
    <citation type="submission" date="2021-03" db="EMBL/GenBank/DDBJ databases">
        <title>Chromosome level genome of the anhydrobiotic midge Polypedilum vanderplanki.</title>
        <authorList>
            <person name="Yoshida Y."/>
            <person name="Kikawada T."/>
            <person name="Gusev O."/>
        </authorList>
    </citation>
    <scope>NUCLEOTIDE SEQUENCE</scope>
    <source>
        <strain evidence="3">NIAS01</strain>
        <tissue evidence="3">Whole body or cell culture</tissue>
    </source>
</reference>
<sequence>MLKHIPIPTVPSSSSSAAVGNSSVAHNFVQTPTTRASRPPPPLLNLSRSQQPLNVSTLTTASNITSNGGPSLLQTYSNTHQTPLLTHTYPSDVHTTKSLQNGHVPRMFTPLPTFSSSSQQHLLKGFNGNSNNNNHNNLMSNVNVSSSTSTSSSKLINPESNGAREALTSLGLLCLVSLLLALLSLIFLLKISPGTKQYHNMQQHLLGTTVEEYAIVFDVTLALCALSLSLNLCCLLVCAIQFLFAVKLVRATPALGRENKYLQKSSVSRVCAIGGFFISIPIFLTGIILYTFTQFHSTPAIVTSILIGVGILFCGGAMVHNVFVWQKEKTTVFNCIKQQQQHQMLQQAQHNSSVTAMHHNTTQPSIISRQTPLNLSLSSPISTIHNPMTNSSTLDQINNHSYVNGGGLAHINTTLNNTHLSLLSQAAVTPNSYFGLRTTPPTPKSQLHNGSPNTSTTLDQSTNNYRNNSVTTAHELSTLV</sequence>
<feature type="region of interest" description="Disordered" evidence="1">
    <location>
        <begin position="434"/>
        <end position="468"/>
    </location>
</feature>
<dbReference type="Proteomes" id="UP001107558">
    <property type="component" value="Chromosome 1"/>
</dbReference>
<keyword evidence="4" id="KW-1185">Reference proteome</keyword>
<dbReference type="OrthoDB" id="10056560at2759"/>
<dbReference type="PANTHER" id="PTHR39947:SF1">
    <property type="entry name" value="IP19862P"/>
    <property type="match status" value="1"/>
</dbReference>
<keyword evidence="2" id="KW-0812">Transmembrane</keyword>
<dbReference type="PANTHER" id="PTHR39947">
    <property type="entry name" value="IP19862P"/>
    <property type="match status" value="1"/>
</dbReference>
<feature type="compositionally biased region" description="Polar residues" evidence="1">
    <location>
        <begin position="444"/>
        <end position="468"/>
    </location>
</feature>
<name>A0A9J6CSI8_POLVA</name>
<gene>
    <name evidence="3" type="ORF">PVAND_014122</name>
</gene>
<organism evidence="3 4">
    <name type="scientific">Polypedilum vanderplanki</name>
    <name type="common">Sleeping chironomid midge</name>
    <dbReference type="NCBI Taxonomy" id="319348"/>
    <lineage>
        <taxon>Eukaryota</taxon>
        <taxon>Metazoa</taxon>
        <taxon>Ecdysozoa</taxon>
        <taxon>Arthropoda</taxon>
        <taxon>Hexapoda</taxon>
        <taxon>Insecta</taxon>
        <taxon>Pterygota</taxon>
        <taxon>Neoptera</taxon>
        <taxon>Endopterygota</taxon>
        <taxon>Diptera</taxon>
        <taxon>Nematocera</taxon>
        <taxon>Chironomoidea</taxon>
        <taxon>Chironomidae</taxon>
        <taxon>Chironominae</taxon>
        <taxon>Polypedilum</taxon>
        <taxon>Polypedilum</taxon>
    </lineage>
</organism>
<dbReference type="InterPro" id="IPR029201">
    <property type="entry name" value="Jiraiya"/>
</dbReference>
<evidence type="ECO:0000256" key="2">
    <source>
        <dbReference type="SAM" id="Phobius"/>
    </source>
</evidence>
<evidence type="ECO:0000256" key="1">
    <source>
        <dbReference type="SAM" id="MobiDB-lite"/>
    </source>
</evidence>
<feature type="transmembrane region" description="Helical" evidence="2">
    <location>
        <begin position="267"/>
        <end position="292"/>
    </location>
</feature>
<dbReference type="AlphaFoldDB" id="A0A9J6CSI8"/>
<dbReference type="EMBL" id="JADBJN010000001">
    <property type="protein sequence ID" value="KAG5684912.1"/>
    <property type="molecule type" value="Genomic_DNA"/>
</dbReference>
<evidence type="ECO:0000313" key="3">
    <source>
        <dbReference type="EMBL" id="KAG5684912.1"/>
    </source>
</evidence>
<protein>
    <submittedName>
        <fullName evidence="3">Uncharacterized protein</fullName>
    </submittedName>
</protein>